<dbReference type="AlphaFoldDB" id="A0AAX0K008"/>
<proteinExistence type="predicted"/>
<evidence type="ECO:0000313" key="1">
    <source>
        <dbReference type="EMBL" id="ONN73583.1"/>
    </source>
</evidence>
<dbReference type="EMBL" id="MTJY01000057">
    <property type="protein sequence ID" value="ONN73583.1"/>
    <property type="molecule type" value="Genomic_DNA"/>
</dbReference>
<gene>
    <name evidence="1" type="ORF">BWR10_13945</name>
</gene>
<evidence type="ECO:0000313" key="2">
    <source>
        <dbReference type="Proteomes" id="UP000189067"/>
    </source>
</evidence>
<comment type="caution">
    <text evidence="1">The sequence shown here is derived from an EMBL/GenBank/DDBJ whole genome shotgun (WGS) entry which is preliminary data.</text>
</comment>
<sequence length="60" mass="6940">MVTKSAFTIQRVFWSMSIVSICNFNEDNDLKLRTSGKLKGRTKIKRIHQADSVRNNIDLN</sequence>
<protein>
    <submittedName>
        <fullName evidence="1">Uncharacterized protein</fullName>
    </submittedName>
</protein>
<reference evidence="1 2" key="1">
    <citation type="submission" date="2017-01" db="EMBL/GenBank/DDBJ databases">
        <title>In silico prediction, in vitro antibacterial spectrum and physicochemical properties of a putative bacteriocin produced by Lactobacillus rhamnosus strain L156.4.</title>
        <authorList>
            <person name="Silveira A.M."/>
            <person name="Monteiro A.S."/>
            <person name="Santos V.L."/>
            <person name="Nicoli J.R."/>
            <person name="Azevedo V."/>
            <person name="Soares S.C."/>
            <person name="Castro-Oliveira L."/>
            <person name="Dias-Souza M.V."/>
            <person name="Nardi R.M."/>
        </authorList>
    </citation>
    <scope>NUCLEOTIDE SEQUENCE [LARGE SCALE GENOMIC DNA]</scope>
    <source>
        <strain evidence="1 2">L156.4</strain>
    </source>
</reference>
<name>A0AAX0K008_LACRH</name>
<dbReference type="Proteomes" id="UP000189067">
    <property type="component" value="Unassembled WGS sequence"/>
</dbReference>
<organism evidence="1 2">
    <name type="scientific">Lacticaseibacillus rhamnosus</name>
    <name type="common">Lactobacillus rhamnosus</name>
    <dbReference type="NCBI Taxonomy" id="47715"/>
    <lineage>
        <taxon>Bacteria</taxon>
        <taxon>Bacillati</taxon>
        <taxon>Bacillota</taxon>
        <taxon>Bacilli</taxon>
        <taxon>Lactobacillales</taxon>
        <taxon>Lactobacillaceae</taxon>
        <taxon>Lacticaseibacillus</taxon>
    </lineage>
</organism>
<accession>A0AAX0K008</accession>